<comment type="caution">
    <text evidence="4">The sequence shown here is derived from an EMBL/GenBank/DDBJ whole genome shotgun (WGS) entry which is preliminary data.</text>
</comment>
<feature type="compositionally biased region" description="Basic and acidic residues" evidence="1">
    <location>
        <begin position="431"/>
        <end position="454"/>
    </location>
</feature>
<dbReference type="Gene3D" id="2.60.120.650">
    <property type="entry name" value="Cupin"/>
    <property type="match status" value="1"/>
</dbReference>
<evidence type="ECO:0000313" key="4">
    <source>
        <dbReference type="EMBL" id="KAL0488707.1"/>
    </source>
</evidence>
<dbReference type="SUPFAM" id="SSF51197">
    <property type="entry name" value="Clavaminate synthase-like"/>
    <property type="match status" value="1"/>
</dbReference>
<dbReference type="PROSITE" id="PS51184">
    <property type="entry name" value="JMJC"/>
    <property type="match status" value="1"/>
</dbReference>
<keyword evidence="2" id="KW-0472">Membrane</keyword>
<dbReference type="EMBL" id="JAOPGA020001462">
    <property type="protein sequence ID" value="KAL0488707.1"/>
    <property type="molecule type" value="Genomic_DNA"/>
</dbReference>
<evidence type="ECO:0000256" key="1">
    <source>
        <dbReference type="SAM" id="MobiDB-lite"/>
    </source>
</evidence>
<feature type="domain" description="JmjC" evidence="3">
    <location>
        <begin position="226"/>
        <end position="387"/>
    </location>
</feature>
<dbReference type="SMART" id="SM00558">
    <property type="entry name" value="JmjC"/>
    <property type="match status" value="1"/>
</dbReference>
<dbReference type="AlphaFoldDB" id="A0AAW2ZJB1"/>
<feature type="region of interest" description="Disordered" evidence="1">
    <location>
        <begin position="1"/>
        <end position="27"/>
    </location>
</feature>
<name>A0AAW2ZJB1_9EUKA</name>
<accession>A0AAW2ZJB1</accession>
<evidence type="ECO:0000259" key="3">
    <source>
        <dbReference type="PROSITE" id="PS51184"/>
    </source>
</evidence>
<reference evidence="4 5" key="1">
    <citation type="submission" date="2024-03" db="EMBL/GenBank/DDBJ databases">
        <title>The Acrasis kona genome and developmental transcriptomes reveal deep origins of eukaryotic multicellular pathways.</title>
        <authorList>
            <person name="Sheikh S."/>
            <person name="Fu C.-J."/>
            <person name="Brown M.W."/>
            <person name="Baldauf S.L."/>
        </authorList>
    </citation>
    <scope>NUCLEOTIDE SEQUENCE [LARGE SCALE GENOMIC DNA]</scope>
    <source>
        <strain evidence="4 5">ATCC MYA-3509</strain>
    </source>
</reference>
<dbReference type="PANTHER" id="PTHR12461:SF105">
    <property type="entry name" value="HYPOXIA-INDUCIBLE FACTOR 1-ALPHA INHIBITOR"/>
    <property type="match status" value="1"/>
</dbReference>
<sequence>MSGLIQRTASHAGDIESPETPQDNFPISRHALHEPVGEYVDVVLNDPVKRSRVAKRFRRWLFIENKNVARGFIALAFLITITSLYFLLIKKKFSNVDTVFNADKKCYRGEGSMLTSTPGYTAVPIWDVDYNGELSTEYFYKNFMHLSKPLLIKNSINNWPAIKFWQNDDYLRENFGDQRVEFEQLRNEKSGKLKHKKITKRFSTFLKDYQASADHGFQYHLDSEVISSDPYSTDYKMPSFIPCAAQADKEDLYFTELRLEMGNGGQSTVLHNTDYDSAYAVIDGYKKVILFHPDQTKNLYEKLDYDNDDIRVSQVDPSKPDVKNYPLFQLIPAKEIYETLLAPGDILFIPALWFHQVESTCRHVSLDMRFDVRNAKDIHRDENDIDTLTMYEKVSNGESSCDQVKKWDFEMGVRRSRRNVGNNKNKKKAEKHSVPHDHISHVDHETINQPKKEYLNNLKKKKKEVVHKKPDTKIKRHTA</sequence>
<organism evidence="4 5">
    <name type="scientific">Acrasis kona</name>
    <dbReference type="NCBI Taxonomy" id="1008807"/>
    <lineage>
        <taxon>Eukaryota</taxon>
        <taxon>Discoba</taxon>
        <taxon>Heterolobosea</taxon>
        <taxon>Tetramitia</taxon>
        <taxon>Eutetramitia</taxon>
        <taxon>Acrasidae</taxon>
        <taxon>Acrasis</taxon>
    </lineage>
</organism>
<keyword evidence="2" id="KW-0812">Transmembrane</keyword>
<evidence type="ECO:0000313" key="5">
    <source>
        <dbReference type="Proteomes" id="UP001431209"/>
    </source>
</evidence>
<proteinExistence type="predicted"/>
<dbReference type="PANTHER" id="PTHR12461">
    <property type="entry name" value="HYPOXIA-INDUCIBLE FACTOR 1 ALPHA INHIBITOR-RELATED"/>
    <property type="match status" value="1"/>
</dbReference>
<dbReference type="InterPro" id="IPR003347">
    <property type="entry name" value="JmjC_dom"/>
</dbReference>
<protein>
    <recommendedName>
        <fullName evidence="3">JmjC domain-containing protein</fullName>
    </recommendedName>
</protein>
<evidence type="ECO:0000256" key="2">
    <source>
        <dbReference type="SAM" id="Phobius"/>
    </source>
</evidence>
<feature type="region of interest" description="Disordered" evidence="1">
    <location>
        <begin position="415"/>
        <end position="479"/>
    </location>
</feature>
<keyword evidence="5" id="KW-1185">Reference proteome</keyword>
<keyword evidence="2" id="KW-1133">Transmembrane helix</keyword>
<feature type="transmembrane region" description="Helical" evidence="2">
    <location>
        <begin position="68"/>
        <end position="88"/>
    </location>
</feature>
<dbReference type="Proteomes" id="UP001431209">
    <property type="component" value="Unassembled WGS sequence"/>
</dbReference>
<dbReference type="InterPro" id="IPR041667">
    <property type="entry name" value="Cupin_8"/>
</dbReference>
<dbReference type="Pfam" id="PF13621">
    <property type="entry name" value="Cupin_8"/>
    <property type="match status" value="1"/>
</dbReference>
<feature type="compositionally biased region" description="Basic residues" evidence="1">
    <location>
        <begin position="415"/>
        <end position="430"/>
    </location>
</feature>
<gene>
    <name evidence="4" type="ORF">AKO1_015855</name>
</gene>